<dbReference type="PANTHER" id="PTHR22941:SF26">
    <property type="entry name" value="SERPENTINE RECEPTOR, CLASS H"/>
    <property type="match status" value="1"/>
</dbReference>
<evidence type="ECO:0000313" key="2">
    <source>
        <dbReference type="Proteomes" id="UP000005239"/>
    </source>
</evidence>
<dbReference type="InterPro" id="IPR019422">
    <property type="entry name" value="7TM_GPCR_serpentine_rcpt_Srh"/>
</dbReference>
<dbReference type="Proteomes" id="UP000005239">
    <property type="component" value="Unassembled WGS sequence"/>
</dbReference>
<dbReference type="EnsemblMetazoa" id="PPA40399.1">
    <property type="protein sequence ID" value="PPA40399.1"/>
    <property type="gene ID" value="WBGene00278768"/>
</dbReference>
<accession>A0A2A6C2J9</accession>
<keyword evidence="2" id="KW-1185">Reference proteome</keyword>
<evidence type="ECO:0000313" key="1">
    <source>
        <dbReference type="EnsemblMetazoa" id="PPA40399.1"/>
    </source>
</evidence>
<organism evidence="1 2">
    <name type="scientific">Pristionchus pacificus</name>
    <name type="common">Parasitic nematode worm</name>
    <dbReference type="NCBI Taxonomy" id="54126"/>
    <lineage>
        <taxon>Eukaryota</taxon>
        <taxon>Metazoa</taxon>
        <taxon>Ecdysozoa</taxon>
        <taxon>Nematoda</taxon>
        <taxon>Chromadorea</taxon>
        <taxon>Rhabditida</taxon>
        <taxon>Rhabditina</taxon>
        <taxon>Diplogasteromorpha</taxon>
        <taxon>Diplogasteroidea</taxon>
        <taxon>Neodiplogasteridae</taxon>
        <taxon>Pristionchus</taxon>
    </lineage>
</organism>
<gene>
    <name evidence="1" type="primary">WBGene00278768</name>
</gene>
<protein>
    <submittedName>
        <fullName evidence="1">G protein-coupled receptor</fullName>
    </submittedName>
</protein>
<reference evidence="2" key="1">
    <citation type="journal article" date="2008" name="Nat. Genet.">
        <title>The Pristionchus pacificus genome provides a unique perspective on nematode lifestyle and parasitism.</title>
        <authorList>
            <person name="Dieterich C."/>
            <person name="Clifton S.W."/>
            <person name="Schuster L.N."/>
            <person name="Chinwalla A."/>
            <person name="Delehaunty K."/>
            <person name="Dinkelacker I."/>
            <person name="Fulton L."/>
            <person name="Fulton R."/>
            <person name="Godfrey J."/>
            <person name="Minx P."/>
            <person name="Mitreva M."/>
            <person name="Roeseler W."/>
            <person name="Tian H."/>
            <person name="Witte H."/>
            <person name="Yang S.P."/>
            <person name="Wilson R.K."/>
            <person name="Sommer R.J."/>
        </authorList>
    </citation>
    <scope>NUCLEOTIDE SEQUENCE [LARGE SCALE GENOMIC DNA]</scope>
    <source>
        <strain evidence="2">PS312</strain>
    </source>
</reference>
<accession>A0A8R1YYL4</accession>
<reference evidence="1" key="2">
    <citation type="submission" date="2022-06" db="UniProtKB">
        <authorList>
            <consortium name="EnsemblMetazoa"/>
        </authorList>
    </citation>
    <scope>IDENTIFICATION</scope>
    <source>
        <strain evidence="1">PS312</strain>
    </source>
</reference>
<proteinExistence type="predicted"/>
<dbReference type="Pfam" id="PF10318">
    <property type="entry name" value="7TM_GPCR_Srh"/>
    <property type="match status" value="1"/>
</dbReference>
<dbReference type="PANTHER" id="PTHR22941">
    <property type="entry name" value="SERPENTINE RECEPTOR"/>
    <property type="match status" value="1"/>
</dbReference>
<name>A0A2A6C2J9_PRIPA</name>
<sequence length="169" mass="19925">MNRMRQILNNERNHWRWREIGVDSHQGSDKWRVDWFGDKLISKEMPFYLPLSVQDDFFLFQRIIFIISTILNITSLICLFKQTPPHQATFKNYVILIQVLLTLSDINLDILFAPIPLFPLPAGYCVGLLCRAKVPMRLQLVLTTTFVQRFHASSRDQQFFSLQILELQL</sequence>
<dbReference type="AlphaFoldDB" id="A0A2A6C2J9"/>
<dbReference type="InterPro" id="IPR053220">
    <property type="entry name" value="Nematode_rcpt-like_serp_H"/>
</dbReference>